<evidence type="ECO:0000313" key="3">
    <source>
        <dbReference type="Proteomes" id="UP000003438"/>
    </source>
</evidence>
<feature type="transmembrane region" description="Helical" evidence="1">
    <location>
        <begin position="115"/>
        <end position="134"/>
    </location>
</feature>
<organism evidence="2 3">
    <name type="scientific">Subdoligranulum variabile DSM 15176</name>
    <dbReference type="NCBI Taxonomy" id="411471"/>
    <lineage>
        <taxon>Bacteria</taxon>
        <taxon>Bacillati</taxon>
        <taxon>Bacillota</taxon>
        <taxon>Clostridia</taxon>
        <taxon>Eubacteriales</taxon>
        <taxon>Oscillospiraceae</taxon>
        <taxon>Subdoligranulum</taxon>
    </lineage>
</organism>
<dbReference type="HOGENOM" id="CLU_1824322_0_0_9"/>
<feature type="transmembrane region" description="Helical" evidence="1">
    <location>
        <begin position="40"/>
        <end position="60"/>
    </location>
</feature>
<dbReference type="STRING" id="411471.SUBVAR_04894"/>
<comment type="caution">
    <text evidence="2">The sequence shown here is derived from an EMBL/GenBank/DDBJ whole genome shotgun (WGS) entry which is preliminary data.</text>
</comment>
<dbReference type="Proteomes" id="UP000003438">
    <property type="component" value="Unassembled WGS sequence"/>
</dbReference>
<keyword evidence="1" id="KW-0812">Transmembrane</keyword>
<dbReference type="EMBL" id="ACBY02000020">
    <property type="protein sequence ID" value="EFB76525.1"/>
    <property type="molecule type" value="Genomic_DNA"/>
</dbReference>
<dbReference type="AlphaFoldDB" id="D1PKL7"/>
<keyword evidence="1" id="KW-0472">Membrane</keyword>
<name>D1PKL7_9FIRM</name>
<gene>
    <name evidence="2" type="ORF">SUBVAR_04894</name>
</gene>
<accession>D1PKL7</accession>
<reference evidence="2" key="1">
    <citation type="submission" date="2009-12" db="EMBL/GenBank/DDBJ databases">
        <authorList>
            <person name="Weinstock G."/>
            <person name="Sodergren E."/>
            <person name="Clifton S."/>
            <person name="Fulton L."/>
            <person name="Fulton B."/>
            <person name="Courtney L."/>
            <person name="Fronick C."/>
            <person name="Harrison M."/>
            <person name="Strong C."/>
            <person name="Farmer C."/>
            <person name="Delahaunty K."/>
            <person name="Markovic C."/>
            <person name="Hall O."/>
            <person name="Minx P."/>
            <person name="Tomlinson C."/>
            <person name="Mitreva M."/>
            <person name="Nelson J."/>
            <person name="Hou S."/>
            <person name="Wollam A."/>
            <person name="Pepin K.H."/>
            <person name="Johnson M."/>
            <person name="Bhonagiri V."/>
            <person name="Nash W.E."/>
            <person name="Warren W."/>
            <person name="Chinwalla A."/>
            <person name="Mardis E.R."/>
            <person name="Wilson R.K."/>
        </authorList>
    </citation>
    <scope>NUCLEOTIDE SEQUENCE [LARGE SCALE GENOMIC DNA]</scope>
    <source>
        <strain evidence="2">DSM 15176</strain>
    </source>
</reference>
<evidence type="ECO:0000256" key="1">
    <source>
        <dbReference type="SAM" id="Phobius"/>
    </source>
</evidence>
<proteinExistence type="predicted"/>
<keyword evidence="1" id="KW-1133">Transmembrane helix</keyword>
<feature type="transmembrane region" description="Helical" evidence="1">
    <location>
        <begin position="72"/>
        <end position="95"/>
    </location>
</feature>
<evidence type="ECO:0000313" key="2">
    <source>
        <dbReference type="EMBL" id="EFB76525.1"/>
    </source>
</evidence>
<sequence length="141" mass="15552">MAEAVLLPMLPDNRLTVPLTSACLEISAGCADFAALGGGFALYGCCICLSLLGLSVWVQLSMLLQGALPMKLLLVHRALHLIMFLFMVRFCVYFLPGTTAVYRSMAPRVITAQRLPIDATIIVFLFLCASLYKVRQNFYNK</sequence>
<keyword evidence="3" id="KW-1185">Reference proteome</keyword>
<protein>
    <submittedName>
        <fullName evidence="2">Uncharacterized protein</fullName>
    </submittedName>
</protein>